<sequence length="68" mass="7391">MLRVVILGSDSQIVIIPVLSTLISWVQSADLSRPSPAQCRSADAKNNTDRRHRRGHNTAPMGAAARLI</sequence>
<evidence type="ECO:0000313" key="2">
    <source>
        <dbReference type="EMBL" id="GBP95525.1"/>
    </source>
</evidence>
<comment type="caution">
    <text evidence="2">The sequence shown here is derived from an EMBL/GenBank/DDBJ whole genome shotgun (WGS) entry which is preliminary data.</text>
</comment>
<feature type="region of interest" description="Disordered" evidence="1">
    <location>
        <begin position="33"/>
        <end position="68"/>
    </location>
</feature>
<name>A0A4C2A954_EUMVA</name>
<dbReference type="EMBL" id="BGZK01002646">
    <property type="protein sequence ID" value="GBP95525.1"/>
    <property type="molecule type" value="Genomic_DNA"/>
</dbReference>
<accession>A0A4C2A954</accession>
<organism evidence="2 3">
    <name type="scientific">Eumeta variegata</name>
    <name type="common">Bagworm moth</name>
    <name type="synonym">Eumeta japonica</name>
    <dbReference type="NCBI Taxonomy" id="151549"/>
    <lineage>
        <taxon>Eukaryota</taxon>
        <taxon>Metazoa</taxon>
        <taxon>Ecdysozoa</taxon>
        <taxon>Arthropoda</taxon>
        <taxon>Hexapoda</taxon>
        <taxon>Insecta</taxon>
        <taxon>Pterygota</taxon>
        <taxon>Neoptera</taxon>
        <taxon>Endopterygota</taxon>
        <taxon>Lepidoptera</taxon>
        <taxon>Glossata</taxon>
        <taxon>Ditrysia</taxon>
        <taxon>Tineoidea</taxon>
        <taxon>Psychidae</taxon>
        <taxon>Oiketicinae</taxon>
        <taxon>Eumeta</taxon>
    </lineage>
</organism>
<evidence type="ECO:0000256" key="1">
    <source>
        <dbReference type="SAM" id="MobiDB-lite"/>
    </source>
</evidence>
<gene>
    <name evidence="2" type="ORF">EVAR_98022_1</name>
</gene>
<dbReference type="AlphaFoldDB" id="A0A4C2A954"/>
<evidence type="ECO:0000313" key="3">
    <source>
        <dbReference type="Proteomes" id="UP000299102"/>
    </source>
</evidence>
<protein>
    <submittedName>
        <fullName evidence="2">Uncharacterized protein</fullName>
    </submittedName>
</protein>
<reference evidence="2 3" key="1">
    <citation type="journal article" date="2019" name="Commun. Biol.">
        <title>The bagworm genome reveals a unique fibroin gene that provides high tensile strength.</title>
        <authorList>
            <person name="Kono N."/>
            <person name="Nakamura H."/>
            <person name="Ohtoshi R."/>
            <person name="Tomita M."/>
            <person name="Numata K."/>
            <person name="Arakawa K."/>
        </authorList>
    </citation>
    <scope>NUCLEOTIDE SEQUENCE [LARGE SCALE GENOMIC DNA]</scope>
</reference>
<keyword evidence="3" id="KW-1185">Reference proteome</keyword>
<proteinExistence type="predicted"/>
<dbReference type="Proteomes" id="UP000299102">
    <property type="component" value="Unassembled WGS sequence"/>
</dbReference>